<dbReference type="EMBL" id="NNAY01001206">
    <property type="protein sequence ID" value="OXU24736.1"/>
    <property type="molecule type" value="Genomic_DNA"/>
</dbReference>
<keyword evidence="3" id="KW-1185">Reference proteome</keyword>
<dbReference type="Proteomes" id="UP000215335">
    <property type="component" value="Unassembled WGS sequence"/>
</dbReference>
<accession>A0A232F1Q7</accession>
<evidence type="ECO:0000313" key="2">
    <source>
        <dbReference type="EMBL" id="OXU24736.1"/>
    </source>
</evidence>
<evidence type="ECO:0000256" key="1">
    <source>
        <dbReference type="SAM" id="MobiDB-lite"/>
    </source>
</evidence>
<reference evidence="2 3" key="1">
    <citation type="journal article" date="2017" name="Curr. Biol.">
        <title>The Evolution of Venom by Co-option of Single-Copy Genes.</title>
        <authorList>
            <person name="Martinson E.O."/>
            <person name="Mrinalini"/>
            <person name="Kelkar Y.D."/>
            <person name="Chang C.H."/>
            <person name="Werren J.H."/>
        </authorList>
    </citation>
    <scope>NUCLEOTIDE SEQUENCE [LARGE SCALE GENOMIC DNA]</scope>
    <source>
        <strain evidence="2 3">Alberta</strain>
        <tissue evidence="2">Whole body</tissue>
    </source>
</reference>
<evidence type="ECO:0000313" key="3">
    <source>
        <dbReference type="Proteomes" id="UP000215335"/>
    </source>
</evidence>
<name>A0A232F1Q7_9HYME</name>
<feature type="region of interest" description="Disordered" evidence="1">
    <location>
        <begin position="32"/>
        <end position="83"/>
    </location>
</feature>
<protein>
    <submittedName>
        <fullName evidence="2">Uncharacterized protein</fullName>
    </submittedName>
</protein>
<feature type="compositionally biased region" description="Basic and acidic residues" evidence="1">
    <location>
        <begin position="68"/>
        <end position="77"/>
    </location>
</feature>
<sequence>MSYYFRERPRFGERFRGKSGDELLQELKQQFGDDMPFFETTSSPSAARGSSPGPNSATAGSTPSGAGRTRDPFERHTSFPRPL</sequence>
<feature type="compositionally biased region" description="Low complexity" evidence="1">
    <location>
        <begin position="42"/>
        <end position="57"/>
    </location>
</feature>
<dbReference type="AlphaFoldDB" id="A0A232F1Q7"/>
<comment type="caution">
    <text evidence="2">The sequence shown here is derived from an EMBL/GenBank/DDBJ whole genome shotgun (WGS) entry which is preliminary data.</text>
</comment>
<organism evidence="2 3">
    <name type="scientific">Trichomalopsis sarcophagae</name>
    <dbReference type="NCBI Taxonomy" id="543379"/>
    <lineage>
        <taxon>Eukaryota</taxon>
        <taxon>Metazoa</taxon>
        <taxon>Ecdysozoa</taxon>
        <taxon>Arthropoda</taxon>
        <taxon>Hexapoda</taxon>
        <taxon>Insecta</taxon>
        <taxon>Pterygota</taxon>
        <taxon>Neoptera</taxon>
        <taxon>Endopterygota</taxon>
        <taxon>Hymenoptera</taxon>
        <taxon>Apocrita</taxon>
        <taxon>Proctotrupomorpha</taxon>
        <taxon>Chalcidoidea</taxon>
        <taxon>Pteromalidae</taxon>
        <taxon>Pteromalinae</taxon>
        <taxon>Trichomalopsis</taxon>
    </lineage>
</organism>
<gene>
    <name evidence="2" type="ORF">TSAR_013125</name>
</gene>
<proteinExistence type="predicted"/>